<dbReference type="GO" id="GO:0003677">
    <property type="term" value="F:DNA binding"/>
    <property type="evidence" value="ECO:0007669"/>
    <property type="project" value="InterPro"/>
</dbReference>
<dbReference type="PANTHER" id="PTHR47424:SF6">
    <property type="entry name" value="PROLINE UTILIZATION TRANS-ACTIVATOR"/>
    <property type="match status" value="1"/>
</dbReference>
<proteinExistence type="predicted"/>
<evidence type="ECO:0000256" key="4">
    <source>
        <dbReference type="SAM" id="MobiDB-lite"/>
    </source>
</evidence>
<dbReference type="PANTHER" id="PTHR47424">
    <property type="entry name" value="REGULATORY PROTEIN GAL4"/>
    <property type="match status" value="1"/>
</dbReference>
<evidence type="ECO:0000313" key="6">
    <source>
        <dbReference type="EMBL" id="KFX43203.1"/>
    </source>
</evidence>
<dbReference type="SMART" id="SM00906">
    <property type="entry name" value="Fungal_trans"/>
    <property type="match status" value="1"/>
</dbReference>
<dbReference type="AlphaFoldDB" id="A0A093XDB7"/>
<evidence type="ECO:0000259" key="5">
    <source>
        <dbReference type="SMART" id="SM00906"/>
    </source>
</evidence>
<evidence type="ECO:0000256" key="1">
    <source>
        <dbReference type="ARBA" id="ARBA00023015"/>
    </source>
</evidence>
<keyword evidence="3" id="KW-0539">Nucleus</keyword>
<dbReference type="Pfam" id="PF04082">
    <property type="entry name" value="Fungal_trans"/>
    <property type="match status" value="1"/>
</dbReference>
<evidence type="ECO:0000256" key="3">
    <source>
        <dbReference type="ARBA" id="ARBA00023242"/>
    </source>
</evidence>
<comment type="caution">
    <text evidence="6">The sequence shown here is derived from an EMBL/GenBank/DDBJ whole genome shotgun (WGS) entry which is preliminary data.</text>
</comment>
<dbReference type="GO" id="GO:0008270">
    <property type="term" value="F:zinc ion binding"/>
    <property type="evidence" value="ECO:0007669"/>
    <property type="project" value="InterPro"/>
</dbReference>
<gene>
    <name evidence="6" type="ORF">GQ26_0370510</name>
</gene>
<feature type="compositionally biased region" description="Polar residues" evidence="4">
    <location>
        <begin position="41"/>
        <end position="50"/>
    </location>
</feature>
<feature type="compositionally biased region" description="Basic and acidic residues" evidence="4">
    <location>
        <begin position="15"/>
        <end position="31"/>
    </location>
</feature>
<feature type="region of interest" description="Disordered" evidence="4">
    <location>
        <begin position="707"/>
        <end position="726"/>
    </location>
</feature>
<dbReference type="GO" id="GO:0006351">
    <property type="term" value="P:DNA-templated transcription"/>
    <property type="evidence" value="ECO:0007669"/>
    <property type="project" value="InterPro"/>
</dbReference>
<feature type="compositionally biased region" description="Basic and acidic residues" evidence="4">
    <location>
        <begin position="713"/>
        <end position="726"/>
    </location>
</feature>
<keyword evidence="2" id="KW-0804">Transcription</keyword>
<dbReference type="CDD" id="cd12148">
    <property type="entry name" value="fungal_TF_MHR"/>
    <property type="match status" value="1"/>
</dbReference>
<evidence type="ECO:0000256" key="2">
    <source>
        <dbReference type="ARBA" id="ARBA00023163"/>
    </source>
</evidence>
<feature type="domain" description="Xylanolytic transcriptional activator regulatory" evidence="5">
    <location>
        <begin position="262"/>
        <end position="336"/>
    </location>
</feature>
<accession>A0A093XDB7</accession>
<reference evidence="6" key="1">
    <citation type="journal article" date="2014" name="PLoS Genet.">
        <title>Signature Gene Expression Reveals Novel Clues to the Molecular Mechanisms of Dimorphic Transition in Penicillium marneffei.</title>
        <authorList>
            <person name="Yang E."/>
            <person name="Wang G."/>
            <person name="Cai J."/>
            <person name="Woo P.C."/>
            <person name="Lau S.K."/>
            <person name="Yuen K.-Y."/>
            <person name="Chow W.-N."/>
            <person name="Lin X."/>
        </authorList>
    </citation>
    <scope>NUCLEOTIDE SEQUENCE [LARGE SCALE GENOMIC DNA]</scope>
    <source>
        <strain evidence="6">PM1</strain>
    </source>
</reference>
<feature type="region of interest" description="Disordered" evidence="4">
    <location>
        <begin position="1"/>
        <end position="71"/>
    </location>
</feature>
<dbReference type="InterPro" id="IPR007219">
    <property type="entry name" value="XnlR_reg_dom"/>
</dbReference>
<protein>
    <submittedName>
        <fullName evidence="6">Putative transcriptional regulatory protein C3C7.04</fullName>
    </submittedName>
</protein>
<organism evidence="6">
    <name type="scientific">Talaromyces marneffei PM1</name>
    <dbReference type="NCBI Taxonomy" id="1077442"/>
    <lineage>
        <taxon>Eukaryota</taxon>
        <taxon>Fungi</taxon>
        <taxon>Dikarya</taxon>
        <taxon>Ascomycota</taxon>
        <taxon>Pezizomycotina</taxon>
        <taxon>Eurotiomycetes</taxon>
        <taxon>Eurotiomycetidae</taxon>
        <taxon>Eurotiales</taxon>
        <taxon>Trichocomaceae</taxon>
        <taxon>Talaromyces</taxon>
        <taxon>Talaromyces sect. Talaromyces</taxon>
    </lineage>
</organism>
<name>A0A093XDB7_TALMA</name>
<keyword evidence="1" id="KW-0805">Transcription regulation</keyword>
<dbReference type="EMBL" id="JPOX01000037">
    <property type="protein sequence ID" value="KFX43203.1"/>
    <property type="molecule type" value="Genomic_DNA"/>
</dbReference>
<sequence length="726" mass="82323">MQSPASVCRRKRRRVADEDRKRAARAERTPVSEEQFLIAHDNTQITQNSVAGEDGDESEDERKREENTSTTVSVDEENYIWPQFFSRIRETLYLDSSSAVQEQSFGHLQMSNYNDSIPSSEETRRLRKAINSFPPRPVADFLISVCIKHGTDNFFYFDQASFISDINQFYTHSRSPLRHDTRFVSLALAAFALGSQWTTLEKPSESQRCVIIHPDYGDPGKIFYSHAKTLVPDIIDRPNLVTVQAIFLLGVYLMPASAIGSSYVYLGLALRTALTINLHMDNSDDATLSSTEKEVRRRLWWSIYSLERTTTLKLNRPRSISAEIISAPFASPCPSLDKVQLFDNHRHQIFYTKLALIIDRVVESSSLSMWPPVQSTNTETPRHWFENVEAELKSWKRSLPSDFALELIDPRDSRYRAVFHLHLQYYYAWIAVGKVCVVAVVREHLRHHIAKEKSPLYRDQSVPSLAKHCIKAAKKLLRLFENITKTNNLTRFSFTDFQGCSISTIIVLLAGIMNRDPEYESQVNFGLESLRKMADGNRSAKTGVRFVEMLRSIADEAVAKLRQTVNQSHAQWGADREDTESRYLQWAEWLARADGSQQPATYHADANTQAMTDLLPAPRIDSSFRTVQNNPSVAEPGTGYPWPTPVSHSSVANTLSPSIMGSDTPTALRARLRAKDPNAGLVYMTDSTGHEHHQSLHTQDGLEATNPSLQWLHGDDQTFDRAGRPS</sequence>
<dbReference type="eggNOG" id="ENOG502S0WX">
    <property type="taxonomic scope" value="Eukaryota"/>
</dbReference>
<dbReference type="InterPro" id="IPR051127">
    <property type="entry name" value="Fungal_SecMet_Regulators"/>
</dbReference>